<dbReference type="PANTHER" id="PTHR10974:SF75">
    <property type="entry name" value="SULFATASE DOMAIN-CONTAINING PROTEIN"/>
    <property type="match status" value="1"/>
</dbReference>
<evidence type="ECO:0000313" key="2">
    <source>
        <dbReference type="EMBL" id="EYB89516.1"/>
    </source>
</evidence>
<comment type="caution">
    <text evidence="2">The sequence shown here is derived from an EMBL/GenBank/DDBJ whole genome shotgun (WGS) entry which is preliminary data.</text>
</comment>
<dbReference type="Pfam" id="PF02995">
    <property type="entry name" value="DUF229"/>
    <property type="match status" value="1"/>
</dbReference>
<dbReference type="PROSITE" id="PS51257">
    <property type="entry name" value="PROKAR_LIPOPROTEIN"/>
    <property type="match status" value="1"/>
</dbReference>
<feature type="transmembrane region" description="Helical" evidence="1">
    <location>
        <begin position="6"/>
        <end position="25"/>
    </location>
</feature>
<dbReference type="AlphaFoldDB" id="A0A016SGP5"/>
<protein>
    <submittedName>
        <fullName evidence="2">Uncharacterized protein</fullName>
    </submittedName>
</protein>
<sequence length="431" mass="50027">MRAPSLLSLITTFGCVYMVTYVVLIDKTDTTPLLRLAKKTILKEPETSTDNADLFDYCPFEVPDPWHESIAQYVDVKYGFKADCPSKEDLEPITEVDSGNVKLKQRYKKFKCKARCLFYKSDRKYNSSEWKDIAQSKFLCDFIETDCKFQNIRRRFIHIRIEEKKWPEEMPVLNREIYPDVHLIVLDSVASTHFVRRSLQSASTVRVSEHLRSFIAYLSPISTTNPLSATYKITEQFLKSPSKATSTQKFRAHIEHVCIIKALPRTANFLVNGMGAVQFWRLNRVGWNSRPNGFATLLGKTTEPLVRVLPELQTIEPDLSQTELCSKYLDNESYIPLEYRRAGYKMHAANCIKTVQTLDAQDYSASILHFPRCLGLKNNILDHYYRPFRMRLREDKELANVHKKGRCRGSIDNILEFLGRYINSYEVEEIP</sequence>
<accession>A0A016SGP5</accession>
<keyword evidence="1" id="KW-0472">Membrane</keyword>
<dbReference type="EMBL" id="JARK01001567">
    <property type="protein sequence ID" value="EYB89516.1"/>
    <property type="molecule type" value="Genomic_DNA"/>
</dbReference>
<evidence type="ECO:0000313" key="3">
    <source>
        <dbReference type="Proteomes" id="UP000024635"/>
    </source>
</evidence>
<keyword evidence="1" id="KW-1133">Transmembrane helix</keyword>
<gene>
    <name evidence="2" type="primary">Acey_s0231.g3019</name>
    <name evidence="2" type="ORF">Y032_0231g3019</name>
</gene>
<keyword evidence="3" id="KW-1185">Reference proteome</keyword>
<organism evidence="2 3">
    <name type="scientific">Ancylostoma ceylanicum</name>
    <dbReference type="NCBI Taxonomy" id="53326"/>
    <lineage>
        <taxon>Eukaryota</taxon>
        <taxon>Metazoa</taxon>
        <taxon>Ecdysozoa</taxon>
        <taxon>Nematoda</taxon>
        <taxon>Chromadorea</taxon>
        <taxon>Rhabditida</taxon>
        <taxon>Rhabditina</taxon>
        <taxon>Rhabditomorpha</taxon>
        <taxon>Strongyloidea</taxon>
        <taxon>Ancylostomatidae</taxon>
        <taxon>Ancylostomatinae</taxon>
        <taxon>Ancylostoma</taxon>
    </lineage>
</organism>
<dbReference type="Proteomes" id="UP000024635">
    <property type="component" value="Unassembled WGS sequence"/>
</dbReference>
<keyword evidence="1" id="KW-0812">Transmembrane</keyword>
<dbReference type="GO" id="GO:0005615">
    <property type="term" value="C:extracellular space"/>
    <property type="evidence" value="ECO:0007669"/>
    <property type="project" value="TreeGrafter"/>
</dbReference>
<reference evidence="3" key="1">
    <citation type="journal article" date="2015" name="Nat. Genet.">
        <title>The genome and transcriptome of the zoonotic hookworm Ancylostoma ceylanicum identify infection-specific gene families.</title>
        <authorList>
            <person name="Schwarz E.M."/>
            <person name="Hu Y."/>
            <person name="Antoshechkin I."/>
            <person name="Miller M.M."/>
            <person name="Sternberg P.W."/>
            <person name="Aroian R.V."/>
        </authorList>
    </citation>
    <scope>NUCLEOTIDE SEQUENCE</scope>
    <source>
        <strain evidence="3">HY135</strain>
    </source>
</reference>
<dbReference type="InterPro" id="IPR004245">
    <property type="entry name" value="DUF229"/>
</dbReference>
<dbReference type="PANTHER" id="PTHR10974">
    <property type="entry name" value="FI08016P-RELATED"/>
    <property type="match status" value="1"/>
</dbReference>
<name>A0A016SGP5_9BILA</name>
<proteinExistence type="predicted"/>
<evidence type="ECO:0000256" key="1">
    <source>
        <dbReference type="SAM" id="Phobius"/>
    </source>
</evidence>
<dbReference type="STRING" id="53326.A0A016SGP5"/>